<dbReference type="GO" id="GO:0043565">
    <property type="term" value="F:sequence-specific DNA binding"/>
    <property type="evidence" value="ECO:0007669"/>
    <property type="project" value="InterPro"/>
</dbReference>
<keyword evidence="7" id="KW-1185">Reference proteome</keyword>
<dbReference type="SMART" id="SM00251">
    <property type="entry name" value="SAM_PNT"/>
    <property type="match status" value="1"/>
</dbReference>
<dbReference type="Proteomes" id="UP001186944">
    <property type="component" value="Unassembled WGS sequence"/>
</dbReference>
<dbReference type="PANTHER" id="PTHR11849">
    <property type="entry name" value="ETS"/>
    <property type="match status" value="1"/>
</dbReference>
<dbReference type="InterPro" id="IPR013761">
    <property type="entry name" value="SAM/pointed_sf"/>
</dbReference>
<dbReference type="PROSITE" id="PS51433">
    <property type="entry name" value="PNT"/>
    <property type="match status" value="1"/>
</dbReference>
<dbReference type="PANTHER" id="PTHR11849:SF289">
    <property type="entry name" value="ETS-LIKE PROTEIN POINTED"/>
    <property type="match status" value="1"/>
</dbReference>
<dbReference type="InterPro" id="IPR003118">
    <property type="entry name" value="Pointed_dom"/>
</dbReference>
<evidence type="ECO:0000313" key="7">
    <source>
        <dbReference type="Proteomes" id="UP001186944"/>
    </source>
</evidence>
<evidence type="ECO:0000313" key="6">
    <source>
        <dbReference type="EMBL" id="KAK3085144.1"/>
    </source>
</evidence>
<dbReference type="PRINTS" id="PR00454">
    <property type="entry name" value="ETSDOMAIN"/>
</dbReference>
<name>A0AA88XGZ8_PINIB</name>
<dbReference type="FunFam" id="1.10.150.50:FF:000014">
    <property type="entry name" value="Protein c-ets-1 isoform 1"/>
    <property type="match status" value="1"/>
</dbReference>
<comment type="subcellular location">
    <subcellularLocation>
        <location evidence="3">Nucleus</location>
    </subcellularLocation>
</comment>
<dbReference type="InterPro" id="IPR046328">
    <property type="entry name" value="ETS_fam"/>
</dbReference>
<evidence type="ECO:0000259" key="5">
    <source>
        <dbReference type="PROSITE" id="PS51433"/>
    </source>
</evidence>
<reference evidence="6" key="1">
    <citation type="submission" date="2019-08" db="EMBL/GenBank/DDBJ databases">
        <title>The improved chromosome-level genome for the pearl oyster Pinctada fucata martensii using PacBio sequencing and Hi-C.</title>
        <authorList>
            <person name="Zheng Z."/>
        </authorList>
    </citation>
    <scope>NUCLEOTIDE SEQUENCE</scope>
    <source>
        <strain evidence="6">ZZ-2019</strain>
        <tissue evidence="6">Adductor muscle</tissue>
    </source>
</reference>
<dbReference type="SUPFAM" id="SSF47769">
    <property type="entry name" value="SAM/Pointed domain"/>
    <property type="match status" value="1"/>
</dbReference>
<dbReference type="Gene3D" id="1.10.150.50">
    <property type="entry name" value="Transcription Factor, Ets-1"/>
    <property type="match status" value="1"/>
</dbReference>
<evidence type="ECO:0000256" key="1">
    <source>
        <dbReference type="ARBA" id="ARBA00005562"/>
    </source>
</evidence>
<organism evidence="6 7">
    <name type="scientific">Pinctada imbricata</name>
    <name type="common">Atlantic pearl-oyster</name>
    <name type="synonym">Pinctada martensii</name>
    <dbReference type="NCBI Taxonomy" id="66713"/>
    <lineage>
        <taxon>Eukaryota</taxon>
        <taxon>Metazoa</taxon>
        <taxon>Spiralia</taxon>
        <taxon>Lophotrochozoa</taxon>
        <taxon>Mollusca</taxon>
        <taxon>Bivalvia</taxon>
        <taxon>Autobranchia</taxon>
        <taxon>Pteriomorphia</taxon>
        <taxon>Pterioida</taxon>
        <taxon>Pterioidea</taxon>
        <taxon>Pteriidae</taxon>
        <taxon>Pinctada</taxon>
    </lineage>
</organism>
<dbReference type="PROSITE" id="PS00345">
    <property type="entry name" value="ETS_DOMAIN_1"/>
    <property type="match status" value="1"/>
</dbReference>
<comment type="similarity">
    <text evidence="1 3">Belongs to the ETS family.</text>
</comment>
<dbReference type="Pfam" id="PF02198">
    <property type="entry name" value="SAM_PNT"/>
    <property type="match status" value="1"/>
</dbReference>
<dbReference type="InterPro" id="IPR000418">
    <property type="entry name" value="Ets_dom"/>
</dbReference>
<dbReference type="SMART" id="SM00413">
    <property type="entry name" value="ETS"/>
    <property type="match status" value="1"/>
</dbReference>
<dbReference type="GO" id="GO:0000981">
    <property type="term" value="F:DNA-binding transcription factor activity, RNA polymerase II-specific"/>
    <property type="evidence" value="ECO:0007669"/>
    <property type="project" value="TreeGrafter"/>
</dbReference>
<dbReference type="GO" id="GO:0005634">
    <property type="term" value="C:nucleus"/>
    <property type="evidence" value="ECO:0007669"/>
    <property type="project" value="UniProtKB-SubCell"/>
</dbReference>
<dbReference type="InterPro" id="IPR036388">
    <property type="entry name" value="WH-like_DNA-bd_sf"/>
</dbReference>
<gene>
    <name evidence="6" type="ORF">FSP39_025064</name>
</gene>
<dbReference type="Pfam" id="PF00178">
    <property type="entry name" value="Ets"/>
    <property type="match status" value="1"/>
</dbReference>
<dbReference type="PROSITE" id="PS50061">
    <property type="entry name" value="ETS_DOMAIN_3"/>
    <property type="match status" value="1"/>
</dbReference>
<proteinExistence type="inferred from homology"/>
<sequence length="458" mass="52774">MIVEGIEAAHKPDRNLKQKPRGMFLFPSWHTNGTTPFSKGTPKADGPSTSPVPLLTPGTTQKLSQSLLDSYKPFERYCEKYRIPKEPLHWNKSHVVSWVHWIKQEFSIEGVSMGNFDVSGQELCKMDKEQFMQLAPPFCGDIFWFHLEKLQKDAEDNSASLANVPQSYSEPVCVPEYGDRVIPGAGMYSSVPEPIPNMGGMMRGEDRDFHRLESSQYPQFHNESPTDFYPMFPDQKFHPFALEQNSYQGHQIIRQSSHDSFQSESSFHGDHPFQMVPIKEEFPTQWPDCSHGNQSLNESWSSVEHRSMISPGGYHRSPQASPTDMMYHQETKHNIQAATLAGYSGSGPIQLWQFLLELLTDKTCQHFIGWSGDGWEFKLSDPDEVARRWGIRKNKPKMNYEKLSRGLRYYYDKNIIHKTAGKRYVYRFVCDLQNLLGYTPEELWEACDVKPQPDKDED</sequence>
<feature type="domain" description="ETS" evidence="4">
    <location>
        <begin position="349"/>
        <end position="429"/>
    </location>
</feature>
<dbReference type="AlphaFoldDB" id="A0AA88XGZ8"/>
<dbReference type="InterPro" id="IPR036390">
    <property type="entry name" value="WH_DNA-bd_sf"/>
</dbReference>
<evidence type="ECO:0000256" key="2">
    <source>
        <dbReference type="ARBA" id="ARBA00023125"/>
    </source>
</evidence>
<dbReference type="SUPFAM" id="SSF46785">
    <property type="entry name" value="Winged helix' DNA-binding domain"/>
    <property type="match status" value="1"/>
</dbReference>
<protein>
    <submittedName>
        <fullName evidence="6">Uncharacterized protein</fullName>
    </submittedName>
</protein>
<accession>A0AA88XGZ8</accession>
<keyword evidence="2 3" id="KW-0238">DNA-binding</keyword>
<dbReference type="EMBL" id="VSWD01000013">
    <property type="protein sequence ID" value="KAK3085144.1"/>
    <property type="molecule type" value="Genomic_DNA"/>
</dbReference>
<comment type="caution">
    <text evidence="6">The sequence shown here is derived from an EMBL/GenBank/DDBJ whole genome shotgun (WGS) entry which is preliminary data.</text>
</comment>
<dbReference type="GO" id="GO:0030154">
    <property type="term" value="P:cell differentiation"/>
    <property type="evidence" value="ECO:0007669"/>
    <property type="project" value="TreeGrafter"/>
</dbReference>
<dbReference type="Gene3D" id="1.10.10.10">
    <property type="entry name" value="Winged helix-like DNA-binding domain superfamily/Winged helix DNA-binding domain"/>
    <property type="match status" value="1"/>
</dbReference>
<evidence type="ECO:0000259" key="4">
    <source>
        <dbReference type="PROSITE" id="PS50061"/>
    </source>
</evidence>
<keyword evidence="3" id="KW-0539">Nucleus</keyword>
<feature type="domain" description="PNT" evidence="5">
    <location>
        <begin position="69"/>
        <end position="154"/>
    </location>
</feature>
<dbReference type="PROSITE" id="PS00346">
    <property type="entry name" value="ETS_DOMAIN_2"/>
    <property type="match status" value="1"/>
</dbReference>
<dbReference type="FunFam" id="1.10.10.10:FF:000347">
    <property type="entry name" value="Ets variant 2"/>
    <property type="match status" value="1"/>
</dbReference>
<evidence type="ECO:0000256" key="3">
    <source>
        <dbReference type="RuleBase" id="RU004019"/>
    </source>
</evidence>